<evidence type="ECO:0000256" key="1">
    <source>
        <dbReference type="SAM" id="Phobius"/>
    </source>
</evidence>
<accession>A0AB34JE86</accession>
<comment type="caution">
    <text evidence="2">The sequence shown here is derived from an EMBL/GenBank/DDBJ whole genome shotgun (WGS) entry which is preliminary data.</text>
</comment>
<evidence type="ECO:0000313" key="2">
    <source>
        <dbReference type="EMBL" id="KAL1519492.1"/>
    </source>
</evidence>
<feature type="transmembrane region" description="Helical" evidence="1">
    <location>
        <begin position="61"/>
        <end position="84"/>
    </location>
</feature>
<keyword evidence="1" id="KW-0812">Transmembrane</keyword>
<protein>
    <submittedName>
        <fullName evidence="2">Uncharacterized protein</fullName>
    </submittedName>
</protein>
<keyword evidence="1" id="KW-1133">Transmembrane helix</keyword>
<evidence type="ECO:0000313" key="3">
    <source>
        <dbReference type="Proteomes" id="UP001515480"/>
    </source>
</evidence>
<dbReference type="Proteomes" id="UP001515480">
    <property type="component" value="Unassembled WGS sequence"/>
</dbReference>
<sequence length="486" mass="55864">MPSCDSSTEIGSHEFYEHGCSYGRAEAMDVLRELSAAADDDRGVLVPREVRRRATIRRVRLLGLCCSCLLLFPTFGTIICITSYMAGSRNPVLLMTMGLVLPRYTYYIENMGLLAAVVRLVDPRAAASHARASAYYHRQRPIFEAAAKSWVLHPYFAEQGTAPEFQRMESTLYDTVIGRLRVMGAQLRAHGRDDFRIEKDKCKMYSFFQRNRLPTVHVLNVWYTHSEFLDQMYSGVAFQNTSHWPVFIKFCHLTQGSMLSTRRIKSNEYLHQNWKEIVAWVDSKWNLHADDITRPWREYSNELTDFVPPGVLVQLPANLSYNPVRKKWGVVEVKVEVVWGRAYLGALLPDDDSTEFPVVMRGSNDTDGVIEVFDSYFSVVIHRGVPLSPDVWYAWVLEPGYLNCAWKLAERSAAIMRADQVRIDIFITEGQPDNCLINEDSLSSGQNYGPHTHFLNLIWLEPWVHKWFKTAKLTAPYTPVYDQIIR</sequence>
<keyword evidence="3" id="KW-1185">Reference proteome</keyword>
<proteinExistence type="predicted"/>
<dbReference type="EMBL" id="JBGBPQ010000009">
    <property type="protein sequence ID" value="KAL1519492.1"/>
    <property type="molecule type" value="Genomic_DNA"/>
</dbReference>
<dbReference type="AlphaFoldDB" id="A0AB34JE86"/>
<organism evidence="2 3">
    <name type="scientific">Prymnesium parvum</name>
    <name type="common">Toxic golden alga</name>
    <dbReference type="NCBI Taxonomy" id="97485"/>
    <lineage>
        <taxon>Eukaryota</taxon>
        <taxon>Haptista</taxon>
        <taxon>Haptophyta</taxon>
        <taxon>Prymnesiophyceae</taxon>
        <taxon>Prymnesiales</taxon>
        <taxon>Prymnesiaceae</taxon>
        <taxon>Prymnesium</taxon>
    </lineage>
</organism>
<keyword evidence="1" id="KW-0472">Membrane</keyword>
<reference evidence="2 3" key="1">
    <citation type="journal article" date="2024" name="Science">
        <title>Giant polyketide synthase enzymes in the biosynthesis of giant marine polyether toxins.</title>
        <authorList>
            <person name="Fallon T.R."/>
            <person name="Shende V.V."/>
            <person name="Wierzbicki I.H."/>
            <person name="Pendleton A.L."/>
            <person name="Watervoot N.F."/>
            <person name="Auber R.P."/>
            <person name="Gonzalez D.J."/>
            <person name="Wisecaver J.H."/>
            <person name="Moore B.S."/>
        </authorList>
    </citation>
    <scope>NUCLEOTIDE SEQUENCE [LARGE SCALE GENOMIC DNA]</scope>
    <source>
        <strain evidence="2 3">12B1</strain>
    </source>
</reference>
<name>A0AB34JE86_PRYPA</name>
<gene>
    <name evidence="2" type="ORF">AB1Y20_023010</name>
</gene>